<dbReference type="InterPro" id="IPR000524">
    <property type="entry name" value="Tscrpt_reg_HTH_GntR"/>
</dbReference>
<dbReference type="Proteomes" id="UP000595894">
    <property type="component" value="Chromosome"/>
</dbReference>
<dbReference type="SMART" id="SM00345">
    <property type="entry name" value="HTH_GNTR"/>
    <property type="match status" value="1"/>
</dbReference>
<sequence>MTGKRASVVVLRQWGAPVSDRLFQSIAEQITDLIRDGEFAPGSRLPGERELAERFGVSRVTIREAEIALQAVGVIRIKTGSGVYVSDTALADAARLPNVSAFEVTEARALFESEAAALAAPIMSDGDLAKLDNLLAVMAEETDPESERASAADREFHLTIAAASGNRAIIHVIGELWRLRNELPEVRTTHEAVCQKDSSTRHAEHLRVVDALRAHDPKAARLAMRQHFHRLQQAMLDVTEERDLTELKRKSAESRERFLMSVRI</sequence>
<protein>
    <submittedName>
        <fullName evidence="5">FadR family transcriptional regulator</fullName>
    </submittedName>
</protein>
<name>A0A974NT05_9SPHN</name>
<dbReference type="InterPro" id="IPR036388">
    <property type="entry name" value="WH-like_DNA-bd_sf"/>
</dbReference>
<dbReference type="GO" id="GO:0003677">
    <property type="term" value="F:DNA binding"/>
    <property type="evidence" value="ECO:0007669"/>
    <property type="project" value="UniProtKB-KW"/>
</dbReference>
<dbReference type="PROSITE" id="PS50949">
    <property type="entry name" value="HTH_GNTR"/>
    <property type="match status" value="1"/>
</dbReference>
<dbReference type="Gene3D" id="1.10.10.10">
    <property type="entry name" value="Winged helix-like DNA-binding domain superfamily/Winged helix DNA-binding domain"/>
    <property type="match status" value="1"/>
</dbReference>
<dbReference type="CDD" id="cd07377">
    <property type="entry name" value="WHTH_GntR"/>
    <property type="match status" value="1"/>
</dbReference>
<reference evidence="6" key="1">
    <citation type="submission" date="2020-09" db="EMBL/GenBank/DDBJ databases">
        <title>Sphingomonas sp., a new species isolated from pork steak.</title>
        <authorList>
            <person name="Heidler von Heilborn D."/>
        </authorList>
    </citation>
    <scope>NUCLEOTIDE SEQUENCE [LARGE SCALE GENOMIC DNA]</scope>
</reference>
<dbReference type="InterPro" id="IPR011711">
    <property type="entry name" value="GntR_C"/>
</dbReference>
<keyword evidence="2" id="KW-0238">DNA-binding</keyword>
<gene>
    <name evidence="5" type="ORF">H5J25_12785</name>
</gene>
<dbReference type="PANTHER" id="PTHR43537:SF5">
    <property type="entry name" value="UXU OPERON TRANSCRIPTIONAL REGULATOR"/>
    <property type="match status" value="1"/>
</dbReference>
<keyword evidence="1" id="KW-0805">Transcription regulation</keyword>
<evidence type="ECO:0000313" key="6">
    <source>
        <dbReference type="Proteomes" id="UP000595894"/>
    </source>
</evidence>
<organism evidence="5 6">
    <name type="scientific">Sphingomonas aliaeris</name>
    <dbReference type="NCBI Taxonomy" id="2759526"/>
    <lineage>
        <taxon>Bacteria</taxon>
        <taxon>Pseudomonadati</taxon>
        <taxon>Pseudomonadota</taxon>
        <taxon>Alphaproteobacteria</taxon>
        <taxon>Sphingomonadales</taxon>
        <taxon>Sphingomonadaceae</taxon>
        <taxon>Sphingomonas</taxon>
    </lineage>
</organism>
<evidence type="ECO:0000259" key="4">
    <source>
        <dbReference type="PROSITE" id="PS50949"/>
    </source>
</evidence>
<keyword evidence="3" id="KW-0804">Transcription</keyword>
<evidence type="ECO:0000256" key="1">
    <source>
        <dbReference type="ARBA" id="ARBA00023015"/>
    </source>
</evidence>
<dbReference type="InterPro" id="IPR008920">
    <property type="entry name" value="TF_FadR/GntR_C"/>
</dbReference>
<evidence type="ECO:0000256" key="3">
    <source>
        <dbReference type="ARBA" id="ARBA00023163"/>
    </source>
</evidence>
<dbReference type="KEGG" id="sari:H5J25_12785"/>
<evidence type="ECO:0000313" key="5">
    <source>
        <dbReference type="EMBL" id="QQV76356.1"/>
    </source>
</evidence>
<feature type="domain" description="HTH gntR-type" evidence="4">
    <location>
        <begin position="20"/>
        <end position="88"/>
    </location>
</feature>
<proteinExistence type="predicted"/>
<dbReference type="InterPro" id="IPR036390">
    <property type="entry name" value="WH_DNA-bd_sf"/>
</dbReference>
<dbReference type="SUPFAM" id="SSF46785">
    <property type="entry name" value="Winged helix' DNA-binding domain"/>
    <property type="match status" value="1"/>
</dbReference>
<keyword evidence="6" id="KW-1185">Reference proteome</keyword>
<dbReference type="EMBL" id="CP061035">
    <property type="protein sequence ID" value="QQV76356.1"/>
    <property type="molecule type" value="Genomic_DNA"/>
</dbReference>
<evidence type="ECO:0000256" key="2">
    <source>
        <dbReference type="ARBA" id="ARBA00023125"/>
    </source>
</evidence>
<dbReference type="AlphaFoldDB" id="A0A974NT05"/>
<dbReference type="Pfam" id="PF00392">
    <property type="entry name" value="GntR"/>
    <property type="match status" value="1"/>
</dbReference>
<dbReference type="SMART" id="SM00895">
    <property type="entry name" value="FCD"/>
    <property type="match status" value="1"/>
</dbReference>
<dbReference type="Pfam" id="PF07729">
    <property type="entry name" value="FCD"/>
    <property type="match status" value="1"/>
</dbReference>
<accession>A0A974NT05</accession>
<dbReference type="PANTHER" id="PTHR43537">
    <property type="entry name" value="TRANSCRIPTIONAL REGULATOR, GNTR FAMILY"/>
    <property type="match status" value="1"/>
</dbReference>
<dbReference type="SUPFAM" id="SSF48008">
    <property type="entry name" value="GntR ligand-binding domain-like"/>
    <property type="match status" value="1"/>
</dbReference>
<dbReference type="Gene3D" id="1.20.120.530">
    <property type="entry name" value="GntR ligand-binding domain-like"/>
    <property type="match status" value="1"/>
</dbReference>
<dbReference type="PRINTS" id="PR00035">
    <property type="entry name" value="HTHGNTR"/>
</dbReference>
<dbReference type="GO" id="GO:0003700">
    <property type="term" value="F:DNA-binding transcription factor activity"/>
    <property type="evidence" value="ECO:0007669"/>
    <property type="project" value="InterPro"/>
</dbReference>